<evidence type="ECO:0008006" key="3">
    <source>
        <dbReference type="Google" id="ProtNLM"/>
    </source>
</evidence>
<reference evidence="1 2" key="1">
    <citation type="submission" date="2014-03" db="EMBL/GenBank/DDBJ databases">
        <title>Draft genome sequence of Deinococcus phoenicis 1P10ME.</title>
        <authorList>
            <person name="Stepanov V.G."/>
            <person name="Vaishampayan P."/>
            <person name="Venkateswaran K."/>
            <person name="Fox G.E."/>
        </authorList>
    </citation>
    <scope>NUCLEOTIDE SEQUENCE [LARGE SCALE GENOMIC DNA]</scope>
    <source>
        <strain evidence="1 2">1P10ME</strain>
    </source>
</reference>
<dbReference type="STRING" id="1476583.DEIPH_ctg014orf0025"/>
<comment type="caution">
    <text evidence="1">The sequence shown here is derived from an EMBL/GenBank/DDBJ whole genome shotgun (WGS) entry which is preliminary data.</text>
</comment>
<name>A0A016QRX5_9DEIO</name>
<dbReference type="PATRIC" id="fig|1476583.3.peg.1010"/>
<dbReference type="AlphaFoldDB" id="A0A016QRX5"/>
<sequence>MGDYLHGRKEPSITRALLLAELLKVDVHQVDWKTKPQNERLVSKSAASSPS</sequence>
<gene>
    <name evidence="1" type="ORF">DEIPH_ctg014orf0025</name>
</gene>
<dbReference type="Proteomes" id="UP000020492">
    <property type="component" value="Unassembled WGS sequence"/>
</dbReference>
<keyword evidence="2" id="KW-1185">Reference proteome</keyword>
<accession>A0A016QRX5</accession>
<evidence type="ECO:0000313" key="1">
    <source>
        <dbReference type="EMBL" id="EYB68895.1"/>
    </source>
</evidence>
<organism evidence="1 2">
    <name type="scientific">Deinococcus phoenicis</name>
    <dbReference type="NCBI Taxonomy" id="1476583"/>
    <lineage>
        <taxon>Bacteria</taxon>
        <taxon>Thermotogati</taxon>
        <taxon>Deinococcota</taxon>
        <taxon>Deinococci</taxon>
        <taxon>Deinococcales</taxon>
        <taxon>Deinococcaceae</taxon>
        <taxon>Deinococcus</taxon>
    </lineage>
</organism>
<protein>
    <recommendedName>
        <fullName evidence="3">HTH cro/C1-type domain-containing protein</fullName>
    </recommendedName>
</protein>
<evidence type="ECO:0000313" key="2">
    <source>
        <dbReference type="Proteomes" id="UP000020492"/>
    </source>
</evidence>
<proteinExistence type="predicted"/>
<dbReference type="EMBL" id="JHAC01000014">
    <property type="protein sequence ID" value="EYB68895.1"/>
    <property type="molecule type" value="Genomic_DNA"/>
</dbReference>